<keyword evidence="1" id="KW-1133">Transmembrane helix</keyword>
<organism evidence="3 4">
    <name type="scientific">Mugilogobius chulae</name>
    <name type="common">yellowstripe goby</name>
    <dbReference type="NCBI Taxonomy" id="88201"/>
    <lineage>
        <taxon>Eukaryota</taxon>
        <taxon>Metazoa</taxon>
        <taxon>Chordata</taxon>
        <taxon>Craniata</taxon>
        <taxon>Vertebrata</taxon>
        <taxon>Euteleostomi</taxon>
        <taxon>Actinopterygii</taxon>
        <taxon>Neopterygii</taxon>
        <taxon>Teleostei</taxon>
        <taxon>Neoteleostei</taxon>
        <taxon>Acanthomorphata</taxon>
        <taxon>Gobiaria</taxon>
        <taxon>Gobiiformes</taxon>
        <taxon>Gobioidei</taxon>
        <taxon>Gobiidae</taxon>
        <taxon>Gobionellinae</taxon>
        <taxon>Mugilogobius</taxon>
    </lineage>
</organism>
<keyword evidence="1" id="KW-0812">Transmembrane</keyword>
<protein>
    <recommendedName>
        <fullName evidence="2">Phosphatidic acid phosphatase type 2/haloperoxidase domain-containing protein</fullName>
    </recommendedName>
</protein>
<feature type="transmembrane region" description="Helical" evidence="1">
    <location>
        <begin position="114"/>
        <end position="134"/>
    </location>
</feature>
<dbReference type="SUPFAM" id="SSF48317">
    <property type="entry name" value="Acid phosphatase/Vanadium-dependent haloperoxidase"/>
    <property type="match status" value="1"/>
</dbReference>
<dbReference type="EMBL" id="JBBPFD010000021">
    <property type="protein sequence ID" value="KAK7882758.1"/>
    <property type="molecule type" value="Genomic_DNA"/>
</dbReference>
<dbReference type="InterPro" id="IPR036938">
    <property type="entry name" value="PAP2/HPO_sf"/>
</dbReference>
<dbReference type="SMART" id="SM00014">
    <property type="entry name" value="acidPPc"/>
    <property type="match status" value="1"/>
</dbReference>
<dbReference type="PANTHER" id="PTHR14969:SF14">
    <property type="entry name" value="SPHINGOSINE-1-PHOSPHATE PHOSPHATASE 2"/>
    <property type="match status" value="1"/>
</dbReference>
<evidence type="ECO:0000256" key="1">
    <source>
        <dbReference type="SAM" id="Phobius"/>
    </source>
</evidence>
<dbReference type="GO" id="GO:0005789">
    <property type="term" value="C:endoplasmic reticulum membrane"/>
    <property type="evidence" value="ECO:0007669"/>
    <property type="project" value="TreeGrafter"/>
</dbReference>
<feature type="transmembrane region" description="Helical" evidence="1">
    <location>
        <begin position="212"/>
        <end position="234"/>
    </location>
</feature>
<gene>
    <name evidence="3" type="ORF">WMY93_028932</name>
</gene>
<name>A0AAW0MPV9_9GOBI</name>
<dbReference type="AlphaFoldDB" id="A0AAW0MPV9"/>
<feature type="domain" description="Phosphatidic acid phosphatase type 2/haloperoxidase" evidence="2">
    <location>
        <begin position="21"/>
        <end position="131"/>
    </location>
</feature>
<dbReference type="Gene3D" id="1.20.144.10">
    <property type="entry name" value="Phosphatidic acid phosphatase type 2/haloperoxidase"/>
    <property type="match status" value="1"/>
</dbReference>
<keyword evidence="1" id="KW-0472">Membrane</keyword>
<evidence type="ECO:0000313" key="4">
    <source>
        <dbReference type="Proteomes" id="UP001460270"/>
    </source>
</evidence>
<sequence>MKQDETRVQTQTPAQRTSADFNPEVVMYVGQVLKDLLKLPRPLSPPVVKLEKRVNAEYGLPSTHAMAATAISFTFLYSAPSRIQFPFEVGLPIAVTFSSLVCLSRVYTGMHSVLDVVSGVFISSCILFFTFPFWDTFDHYQLTSPVSPLLAIGLPLLLSYTYPDLQHYSPTRGDTTTILGVCAGCSVGYWANVQLGETFEPKEPLPVPIPEITTASFTFGTVRFVLGVMTLVGIRQVMRTVSLNVLYWFYKIPKSDVNARRRKEIEVPSKFVTYTTMGIINSILVNRAFVYMGLL</sequence>
<dbReference type="Pfam" id="PF01569">
    <property type="entry name" value="PAP2"/>
    <property type="match status" value="1"/>
</dbReference>
<dbReference type="InterPro" id="IPR000326">
    <property type="entry name" value="PAP2/HPO"/>
</dbReference>
<evidence type="ECO:0000313" key="3">
    <source>
        <dbReference type="EMBL" id="KAK7882758.1"/>
    </source>
</evidence>
<reference evidence="4" key="1">
    <citation type="submission" date="2024-04" db="EMBL/GenBank/DDBJ databases">
        <title>Salinicola lusitanus LLJ914,a marine bacterium isolated from the Okinawa Trough.</title>
        <authorList>
            <person name="Li J."/>
        </authorList>
    </citation>
    <scope>NUCLEOTIDE SEQUENCE [LARGE SCALE GENOMIC DNA]</scope>
</reference>
<feature type="transmembrane region" description="Helical" evidence="1">
    <location>
        <begin position="271"/>
        <end position="294"/>
    </location>
</feature>
<proteinExistence type="predicted"/>
<dbReference type="GO" id="GO:0006670">
    <property type="term" value="P:sphingosine metabolic process"/>
    <property type="evidence" value="ECO:0007669"/>
    <property type="project" value="TreeGrafter"/>
</dbReference>
<dbReference type="Proteomes" id="UP001460270">
    <property type="component" value="Unassembled WGS sequence"/>
</dbReference>
<dbReference type="PANTHER" id="PTHR14969">
    <property type="entry name" value="SPHINGOSINE-1-PHOSPHATE PHOSPHOHYDROLASE"/>
    <property type="match status" value="1"/>
</dbReference>
<evidence type="ECO:0000259" key="2">
    <source>
        <dbReference type="SMART" id="SM00014"/>
    </source>
</evidence>
<keyword evidence="4" id="KW-1185">Reference proteome</keyword>
<dbReference type="GO" id="GO:0042392">
    <property type="term" value="F:sphingosine-1-phosphate phosphatase activity"/>
    <property type="evidence" value="ECO:0007669"/>
    <property type="project" value="TreeGrafter"/>
</dbReference>
<accession>A0AAW0MPV9</accession>
<comment type="caution">
    <text evidence="3">The sequence shown here is derived from an EMBL/GenBank/DDBJ whole genome shotgun (WGS) entry which is preliminary data.</text>
</comment>